<feature type="domain" description="Multidrug resistance protein MdtA-like C-terminal permuted SH3" evidence="3">
    <location>
        <begin position="273"/>
        <end position="331"/>
    </location>
</feature>
<dbReference type="EMBL" id="JAUMIS010000001">
    <property type="protein sequence ID" value="MDO3721528.1"/>
    <property type="molecule type" value="Genomic_DNA"/>
</dbReference>
<keyword evidence="2" id="KW-0175">Coiled coil</keyword>
<dbReference type="RefSeq" id="WP_302909400.1">
    <property type="nucleotide sequence ID" value="NZ_JAUMIS010000001.1"/>
</dbReference>
<dbReference type="NCBIfam" id="TIGR01730">
    <property type="entry name" value="RND_mfp"/>
    <property type="match status" value="1"/>
</dbReference>
<accession>A0ABT8VZV2</accession>
<dbReference type="InterPro" id="IPR058627">
    <property type="entry name" value="MdtA-like_C"/>
</dbReference>
<dbReference type="PANTHER" id="PTHR30469">
    <property type="entry name" value="MULTIDRUG RESISTANCE PROTEIN MDTA"/>
    <property type="match status" value="1"/>
</dbReference>
<feature type="coiled-coil region" evidence="2">
    <location>
        <begin position="85"/>
        <end position="112"/>
    </location>
</feature>
<reference evidence="5" key="1">
    <citation type="submission" date="2023-07" db="EMBL/GenBank/DDBJ databases">
        <title>Marinobacter sp. chi1 genome sequencing and assembly.</title>
        <authorList>
            <person name="Park S."/>
        </authorList>
    </citation>
    <scope>NUCLEOTIDE SEQUENCE</scope>
    <source>
        <strain evidence="5">Chi1</strain>
    </source>
</reference>
<protein>
    <submittedName>
        <fullName evidence="5">Efflux RND transporter periplasmic adaptor subunit</fullName>
    </submittedName>
</protein>
<dbReference type="InterPro" id="IPR006143">
    <property type="entry name" value="RND_pump_MFP"/>
</dbReference>
<gene>
    <name evidence="5" type="ORF">QVZ43_07310</name>
</gene>
<dbReference type="Gene3D" id="1.10.287.470">
    <property type="entry name" value="Helix hairpin bin"/>
    <property type="match status" value="1"/>
</dbReference>
<keyword evidence="6" id="KW-1185">Reference proteome</keyword>
<evidence type="ECO:0000259" key="4">
    <source>
        <dbReference type="Pfam" id="PF25973"/>
    </source>
</evidence>
<evidence type="ECO:0000256" key="2">
    <source>
        <dbReference type="SAM" id="Coils"/>
    </source>
</evidence>
<evidence type="ECO:0000256" key="1">
    <source>
        <dbReference type="ARBA" id="ARBA00009477"/>
    </source>
</evidence>
<proteinExistence type="inferred from homology"/>
<dbReference type="SUPFAM" id="SSF111369">
    <property type="entry name" value="HlyD-like secretion proteins"/>
    <property type="match status" value="1"/>
</dbReference>
<comment type="similarity">
    <text evidence="1">Belongs to the membrane fusion protein (MFP) (TC 8.A.1) family.</text>
</comment>
<evidence type="ECO:0000313" key="5">
    <source>
        <dbReference type="EMBL" id="MDO3721528.1"/>
    </source>
</evidence>
<dbReference type="Gene3D" id="2.40.30.170">
    <property type="match status" value="1"/>
</dbReference>
<dbReference type="InterPro" id="IPR058647">
    <property type="entry name" value="BSH_CzcB-like"/>
</dbReference>
<feature type="domain" description="CzcB-like barrel-sandwich hybrid" evidence="4">
    <location>
        <begin position="46"/>
        <end position="186"/>
    </location>
</feature>
<sequence length="349" mass="37875">MLILLMGLSAGVRAQQAPDVRLETVAREPVLQEIPLNGTVNPLKASAISPAVAGLVDSVPVDTGDQVARGDVLVELDDEQAVYELAAARAEASQARALLAEAERRLQEAQSVGAGRNIAATEVRSRENDVVAARASLARNQARFNLMEVMVRRHQVLAPFDGVVSSRSVDLGEWITPGGEIMQLVDITHLRLDFQVPQEYLHRLDERSRLLARVGKHSKLKEAPITVRVPVTDPQARTFLLRARPPEGETVWPGMAVQATLQVSTGESGLTVSRDALNRYPEGRVTVWIATPAGDDTYTVSEKRVQLGLAFQGKVEITRGLDGGEQVVVRGNESLTEGITVRLAAREAR</sequence>
<dbReference type="Gene3D" id="2.40.420.20">
    <property type="match status" value="1"/>
</dbReference>
<dbReference type="PANTHER" id="PTHR30469:SF15">
    <property type="entry name" value="HLYD FAMILY OF SECRETION PROTEINS"/>
    <property type="match status" value="1"/>
</dbReference>
<name>A0ABT8VZV2_9GAMM</name>
<evidence type="ECO:0000259" key="3">
    <source>
        <dbReference type="Pfam" id="PF25967"/>
    </source>
</evidence>
<dbReference type="Proteomes" id="UP001168640">
    <property type="component" value="Unassembled WGS sequence"/>
</dbReference>
<organism evidence="5 6">
    <name type="scientific">Marinobacter suaedae</name>
    <dbReference type="NCBI Taxonomy" id="3057675"/>
    <lineage>
        <taxon>Bacteria</taxon>
        <taxon>Pseudomonadati</taxon>
        <taxon>Pseudomonadota</taxon>
        <taxon>Gammaproteobacteria</taxon>
        <taxon>Pseudomonadales</taxon>
        <taxon>Marinobacteraceae</taxon>
        <taxon>Marinobacter</taxon>
    </lineage>
</organism>
<evidence type="ECO:0000313" key="6">
    <source>
        <dbReference type="Proteomes" id="UP001168640"/>
    </source>
</evidence>
<dbReference type="Pfam" id="PF25967">
    <property type="entry name" value="RND-MFP_C"/>
    <property type="match status" value="1"/>
</dbReference>
<dbReference type="Gene3D" id="2.40.50.100">
    <property type="match status" value="1"/>
</dbReference>
<dbReference type="Pfam" id="PF25973">
    <property type="entry name" value="BSH_CzcB"/>
    <property type="match status" value="1"/>
</dbReference>
<comment type="caution">
    <text evidence="5">The sequence shown here is derived from an EMBL/GenBank/DDBJ whole genome shotgun (WGS) entry which is preliminary data.</text>
</comment>